<comment type="caution">
    <text evidence="2">The sequence shown here is derived from an EMBL/GenBank/DDBJ whole genome shotgun (WGS) entry which is preliminary data.</text>
</comment>
<dbReference type="RefSeq" id="WP_379983424.1">
    <property type="nucleotide sequence ID" value="NZ_JADIKD010000012.1"/>
</dbReference>
<dbReference type="Proteomes" id="UP001620408">
    <property type="component" value="Unassembled WGS sequence"/>
</dbReference>
<sequence length="284" mass="31187">MLEIVSAIPGWAWTLLHLGAIGLLLLWLCWRSGSPHMLLARLWSLVHGKPQPGDRVIRAYLASRSTLMQFRAVTGVRCRTLEDTRRLIAWTVDNNEEIGDVARCGNYFDLRKPGLKLAPPKRWEFITSLLITMVCGATLILAISALTSQRAWVSVKNGSGKGLLLAPTNFEVWSTARHFTAADCKTLSGEAIAKRVGLPVDDVSTACGWFGDPELQPLIDSTVRNQHLGLSFLIGLLLGYGLPAYRWFTSAVAARGMSRRLERRVSEQPAAAAIQAKPESGQDA</sequence>
<protein>
    <recommendedName>
        <fullName evidence="4">DUF3592 domain-containing protein</fullName>
    </recommendedName>
</protein>
<evidence type="ECO:0000313" key="3">
    <source>
        <dbReference type="Proteomes" id="UP001620408"/>
    </source>
</evidence>
<accession>A0ABW8K7T8</accession>
<feature type="transmembrane region" description="Helical" evidence="1">
    <location>
        <begin position="12"/>
        <end position="30"/>
    </location>
</feature>
<proteinExistence type="predicted"/>
<dbReference type="EMBL" id="JADIKD010000012">
    <property type="protein sequence ID" value="MFK2918954.1"/>
    <property type="molecule type" value="Genomic_DNA"/>
</dbReference>
<name>A0ABW8K7T8_9GAMM</name>
<evidence type="ECO:0000313" key="2">
    <source>
        <dbReference type="EMBL" id="MFK2918954.1"/>
    </source>
</evidence>
<dbReference type="InterPro" id="IPR046188">
    <property type="entry name" value="DUF6216"/>
</dbReference>
<organism evidence="2 3">
    <name type="scientific">Dyella koreensis</name>
    <dbReference type="NCBI Taxonomy" id="311235"/>
    <lineage>
        <taxon>Bacteria</taxon>
        <taxon>Pseudomonadati</taxon>
        <taxon>Pseudomonadota</taxon>
        <taxon>Gammaproteobacteria</taxon>
        <taxon>Lysobacterales</taxon>
        <taxon>Rhodanobacteraceae</taxon>
        <taxon>Dyella</taxon>
    </lineage>
</organism>
<feature type="transmembrane region" description="Helical" evidence="1">
    <location>
        <begin position="230"/>
        <end position="254"/>
    </location>
</feature>
<keyword evidence="1" id="KW-0472">Membrane</keyword>
<keyword evidence="3" id="KW-1185">Reference proteome</keyword>
<dbReference type="Pfam" id="PF19723">
    <property type="entry name" value="DUF6216"/>
    <property type="match status" value="1"/>
</dbReference>
<gene>
    <name evidence="2" type="ORF">ISS97_16905</name>
</gene>
<feature type="transmembrane region" description="Helical" evidence="1">
    <location>
        <begin position="125"/>
        <end position="146"/>
    </location>
</feature>
<reference evidence="2 3" key="1">
    <citation type="submission" date="2020-10" db="EMBL/GenBank/DDBJ databases">
        <title>Phylogeny of dyella-like bacteria.</title>
        <authorList>
            <person name="Fu J."/>
        </authorList>
    </citation>
    <scope>NUCLEOTIDE SEQUENCE [LARGE SCALE GENOMIC DNA]</scope>
    <source>
        <strain evidence="2 3">BB4</strain>
    </source>
</reference>
<keyword evidence="1" id="KW-0812">Transmembrane</keyword>
<evidence type="ECO:0000256" key="1">
    <source>
        <dbReference type="SAM" id="Phobius"/>
    </source>
</evidence>
<evidence type="ECO:0008006" key="4">
    <source>
        <dbReference type="Google" id="ProtNLM"/>
    </source>
</evidence>
<keyword evidence="1" id="KW-1133">Transmembrane helix</keyword>